<dbReference type="Proteomes" id="UP000027190">
    <property type="component" value="Unassembled WGS sequence"/>
</dbReference>
<name>A0A062UP87_9PROT</name>
<organism evidence="1 2">
    <name type="scientific">Hyphomonas chukchiensis</name>
    <dbReference type="NCBI Taxonomy" id="1280947"/>
    <lineage>
        <taxon>Bacteria</taxon>
        <taxon>Pseudomonadati</taxon>
        <taxon>Pseudomonadota</taxon>
        <taxon>Alphaproteobacteria</taxon>
        <taxon>Hyphomonadales</taxon>
        <taxon>Hyphomonadaceae</taxon>
        <taxon>Hyphomonas</taxon>
    </lineage>
</organism>
<reference evidence="1 2" key="1">
    <citation type="journal article" date="2014" name="Antonie Van Leeuwenhoek">
        <title>Hyphomonas beringensis sp. nov. and Hyphomonas chukchiensis sp. nov., isolated from surface seawater of the Bering Sea and Chukchi Sea.</title>
        <authorList>
            <person name="Li C."/>
            <person name="Lai Q."/>
            <person name="Li G."/>
            <person name="Dong C."/>
            <person name="Wang J."/>
            <person name="Liao Y."/>
            <person name="Shao Z."/>
        </authorList>
    </citation>
    <scope>NUCLEOTIDE SEQUENCE [LARGE SCALE GENOMIC DNA]</scope>
    <source>
        <strain evidence="1 2">BH-BN04-4</strain>
    </source>
</reference>
<protein>
    <submittedName>
        <fullName evidence="1">Uncharacterized protein</fullName>
    </submittedName>
</protein>
<comment type="caution">
    <text evidence="1">The sequence shown here is derived from an EMBL/GenBank/DDBJ whole genome shotgun (WGS) entry which is preliminary data.</text>
</comment>
<dbReference type="EMBL" id="AWFG01000021">
    <property type="protein sequence ID" value="KCZ58396.1"/>
    <property type="molecule type" value="Genomic_DNA"/>
</dbReference>
<dbReference type="AlphaFoldDB" id="A0A062UP87"/>
<sequence length="40" mass="4017">MAAGTAACLDFNAGESVLKDVGQPTGVYVFKIQGKIGTGT</sequence>
<evidence type="ECO:0000313" key="1">
    <source>
        <dbReference type="EMBL" id="KCZ58396.1"/>
    </source>
</evidence>
<evidence type="ECO:0000313" key="2">
    <source>
        <dbReference type="Proteomes" id="UP000027190"/>
    </source>
</evidence>
<keyword evidence="2" id="KW-1185">Reference proteome</keyword>
<gene>
    <name evidence="1" type="ORF">HY30_16130</name>
</gene>
<accession>A0A062UP87</accession>
<proteinExistence type="predicted"/>